<protein>
    <recommendedName>
        <fullName evidence="1">Carbohydrate-binding domain-containing protein</fullName>
    </recommendedName>
</protein>
<evidence type="ECO:0000259" key="1">
    <source>
        <dbReference type="Pfam" id="PF06452"/>
    </source>
</evidence>
<name>A0ABX1XSK1_9BACL</name>
<dbReference type="Proteomes" id="UP000616779">
    <property type="component" value="Unassembled WGS sequence"/>
</dbReference>
<gene>
    <name evidence="2" type="ORF">GC098_05085</name>
</gene>
<dbReference type="InterPro" id="IPR010502">
    <property type="entry name" value="Carb-bd_dom_fam9"/>
</dbReference>
<comment type="caution">
    <text evidence="2">The sequence shown here is derived from an EMBL/GenBank/DDBJ whole genome shotgun (WGS) entry which is preliminary data.</text>
</comment>
<feature type="domain" description="Carbohydrate-binding" evidence="1">
    <location>
        <begin position="21"/>
        <end position="219"/>
    </location>
</feature>
<evidence type="ECO:0000313" key="3">
    <source>
        <dbReference type="Proteomes" id="UP000616779"/>
    </source>
</evidence>
<proteinExistence type="predicted"/>
<dbReference type="Pfam" id="PF06452">
    <property type="entry name" value="CBM9_1"/>
    <property type="match status" value="1"/>
</dbReference>
<sequence>MSERMRYECRYIDAENGIWKWEDMEVEAPYLREVVTGEKPRLKTRFRACWTADALHIRFECEDDHVVATMERRDDPIYLEDVVEVFIDKSGTGAVYYEFEVSPRNVVFDALIHYNGGDKEIDVAWDAKGMHTQVLDGSDGWRTYDLRIPFADLDWERGQEQELMQENGENWTPQHGAEWRWNLYRIDDDLEGNRHYWAWSPTGKVDFHMPHRFGTLVFVKE</sequence>
<dbReference type="PANTHER" id="PTHR35532">
    <property type="entry name" value="SIMILAR TO POLYHYDROXYALKANOATE DEPOLYMERASE"/>
    <property type="match status" value="1"/>
</dbReference>
<dbReference type="CDD" id="cd09620">
    <property type="entry name" value="CBM9_like_3"/>
    <property type="match status" value="1"/>
</dbReference>
<keyword evidence="3" id="KW-1185">Reference proteome</keyword>
<dbReference type="SUPFAM" id="SSF49344">
    <property type="entry name" value="CBD9-like"/>
    <property type="match status" value="1"/>
</dbReference>
<dbReference type="Gene3D" id="2.60.40.1190">
    <property type="match status" value="1"/>
</dbReference>
<dbReference type="PANTHER" id="PTHR35532:SF5">
    <property type="entry name" value="CARBOHYDRATE-BINDING DOMAIN-CONTAINING PROTEIN"/>
    <property type="match status" value="1"/>
</dbReference>
<accession>A0ABX1XSK1</accession>
<evidence type="ECO:0000313" key="2">
    <source>
        <dbReference type="EMBL" id="NOU70808.1"/>
    </source>
</evidence>
<reference evidence="2 3" key="1">
    <citation type="submission" date="2019-10" db="EMBL/GenBank/DDBJ databases">
        <title>Description of Paenibacillus terrestris sp. nov.</title>
        <authorList>
            <person name="Carlier A."/>
            <person name="Qi S."/>
        </authorList>
    </citation>
    <scope>NUCLEOTIDE SEQUENCE [LARGE SCALE GENOMIC DNA]</scope>
    <source>
        <strain evidence="2 3">LMG 31458</strain>
    </source>
</reference>
<dbReference type="EMBL" id="WHOA01000030">
    <property type="protein sequence ID" value="NOU70808.1"/>
    <property type="molecule type" value="Genomic_DNA"/>
</dbReference>
<organism evidence="2 3">
    <name type="scientific">Paenibacillus phytorum</name>
    <dbReference type="NCBI Taxonomy" id="2654977"/>
    <lineage>
        <taxon>Bacteria</taxon>
        <taxon>Bacillati</taxon>
        <taxon>Bacillota</taxon>
        <taxon>Bacilli</taxon>
        <taxon>Bacillales</taxon>
        <taxon>Paenibacillaceae</taxon>
        <taxon>Paenibacillus</taxon>
    </lineage>
</organism>